<dbReference type="Pfam" id="PF14126">
    <property type="entry name" value="DUF4293"/>
    <property type="match status" value="1"/>
</dbReference>
<organism evidence="2 3">
    <name type="scientific">Flectobacillus roseus</name>
    <dbReference type="NCBI Taxonomy" id="502259"/>
    <lineage>
        <taxon>Bacteria</taxon>
        <taxon>Pseudomonadati</taxon>
        <taxon>Bacteroidota</taxon>
        <taxon>Cytophagia</taxon>
        <taxon>Cytophagales</taxon>
        <taxon>Flectobacillaceae</taxon>
        <taxon>Flectobacillus</taxon>
    </lineage>
</organism>
<evidence type="ECO:0000256" key="1">
    <source>
        <dbReference type="SAM" id="Phobius"/>
    </source>
</evidence>
<name>A0ABT6YG46_9BACT</name>
<feature type="transmembrane region" description="Helical" evidence="1">
    <location>
        <begin position="7"/>
        <end position="26"/>
    </location>
</feature>
<reference evidence="2 3" key="1">
    <citation type="submission" date="2023-05" db="EMBL/GenBank/DDBJ databases">
        <title>Novel species of genus Flectobacillus isolated from stream in China.</title>
        <authorList>
            <person name="Lu H."/>
        </authorList>
    </citation>
    <scope>NUCLEOTIDE SEQUENCE [LARGE SCALE GENOMIC DNA]</scope>
    <source>
        <strain evidence="2 3">KCTC 42575</strain>
    </source>
</reference>
<accession>A0ABT6YG46</accession>
<keyword evidence="3" id="KW-1185">Reference proteome</keyword>
<dbReference type="RefSeq" id="WP_283346378.1">
    <property type="nucleotide sequence ID" value="NZ_JASHIF010000025.1"/>
</dbReference>
<feature type="transmembrane region" description="Helical" evidence="1">
    <location>
        <begin position="87"/>
        <end position="104"/>
    </location>
</feature>
<feature type="transmembrane region" description="Helical" evidence="1">
    <location>
        <begin position="58"/>
        <end position="75"/>
    </location>
</feature>
<keyword evidence="1" id="KW-0812">Transmembrane</keyword>
<sequence>MIQRTQSLLLALVVIAMGVVISSPIWEKSSAALNQKVVLTAKALEHAQGTTTVSSSTIYIAILAGLAALIAAFSISQYKKRVLQMSLGALNSAVLAGVLGASFFNVFKEGIPLFEPENQGNYALGFYAGVFALLANMIANRLIRRDEMLVRSADRMR</sequence>
<comment type="caution">
    <text evidence="2">The sequence shown here is derived from an EMBL/GenBank/DDBJ whole genome shotgun (WGS) entry which is preliminary data.</text>
</comment>
<keyword evidence="1" id="KW-1133">Transmembrane helix</keyword>
<feature type="transmembrane region" description="Helical" evidence="1">
    <location>
        <begin position="124"/>
        <end position="143"/>
    </location>
</feature>
<protein>
    <submittedName>
        <fullName evidence="2">DUF4293 domain-containing protein</fullName>
    </submittedName>
</protein>
<proteinExistence type="predicted"/>
<gene>
    <name evidence="2" type="ORF">QM524_22760</name>
</gene>
<dbReference type="Proteomes" id="UP001236507">
    <property type="component" value="Unassembled WGS sequence"/>
</dbReference>
<evidence type="ECO:0000313" key="3">
    <source>
        <dbReference type="Proteomes" id="UP001236507"/>
    </source>
</evidence>
<dbReference type="InterPro" id="IPR025635">
    <property type="entry name" value="DUF4293"/>
</dbReference>
<keyword evidence="1" id="KW-0472">Membrane</keyword>
<dbReference type="EMBL" id="JASHIF010000025">
    <property type="protein sequence ID" value="MDI9862063.1"/>
    <property type="molecule type" value="Genomic_DNA"/>
</dbReference>
<evidence type="ECO:0000313" key="2">
    <source>
        <dbReference type="EMBL" id="MDI9862063.1"/>
    </source>
</evidence>